<reference evidence="3 4" key="1">
    <citation type="submission" date="2024-02" db="EMBL/GenBank/DDBJ databases">
        <title>Chromosome-scale genome assembly of the rough periwinkle Littorina saxatilis.</title>
        <authorList>
            <person name="De Jode A."/>
            <person name="Faria R."/>
            <person name="Formenti G."/>
            <person name="Sims Y."/>
            <person name="Smith T.P."/>
            <person name="Tracey A."/>
            <person name="Wood J.M.D."/>
            <person name="Zagrodzka Z.B."/>
            <person name="Johannesson K."/>
            <person name="Butlin R.K."/>
            <person name="Leder E.H."/>
        </authorList>
    </citation>
    <scope>NUCLEOTIDE SEQUENCE [LARGE SCALE GENOMIC DNA]</scope>
    <source>
        <strain evidence="3">Snail1</strain>
        <tissue evidence="3">Muscle</tissue>
    </source>
</reference>
<dbReference type="Proteomes" id="UP001374579">
    <property type="component" value="Unassembled WGS sequence"/>
</dbReference>
<gene>
    <name evidence="3" type="ORF">V1264_022260</name>
</gene>
<keyword evidence="4" id="KW-1185">Reference proteome</keyword>
<dbReference type="AlphaFoldDB" id="A0AAN9AJX5"/>
<evidence type="ECO:0000313" key="4">
    <source>
        <dbReference type="Proteomes" id="UP001374579"/>
    </source>
</evidence>
<dbReference type="EMBL" id="JBAMIC010004070">
    <property type="protein sequence ID" value="KAK7088331.1"/>
    <property type="molecule type" value="Genomic_DNA"/>
</dbReference>
<accession>A0AAN9AJX5</accession>
<feature type="region of interest" description="Disordered" evidence="1">
    <location>
        <begin position="166"/>
        <end position="192"/>
    </location>
</feature>
<proteinExistence type="predicted"/>
<organism evidence="3 4">
    <name type="scientific">Littorina saxatilis</name>
    <dbReference type="NCBI Taxonomy" id="31220"/>
    <lineage>
        <taxon>Eukaryota</taxon>
        <taxon>Metazoa</taxon>
        <taxon>Spiralia</taxon>
        <taxon>Lophotrochozoa</taxon>
        <taxon>Mollusca</taxon>
        <taxon>Gastropoda</taxon>
        <taxon>Caenogastropoda</taxon>
        <taxon>Littorinimorpha</taxon>
        <taxon>Littorinoidea</taxon>
        <taxon>Littorinidae</taxon>
        <taxon>Littorina</taxon>
    </lineage>
</organism>
<comment type="caution">
    <text evidence="3">The sequence shown here is derived from an EMBL/GenBank/DDBJ whole genome shotgun (WGS) entry which is preliminary data.</text>
</comment>
<sequence>MDVVCVLVFAAAFCCSSTHADATVGRLSEGSSKTDSLSLTVELGGSSLGLNLDRNSYLDHNLPLYLIHAGWDGGFRVERAKTQTDYTMYQDREKGAAFMISTKTDQNGHTSETLEGLVHTGGRIYRIQTEISADRKENMGRPQGRGIPENTDLRFQVQELNFSPADYMDDHEESSYRFNQPSEEEPTRHQRYRRQVTQDVFVDVVAMVDFGVYST</sequence>
<evidence type="ECO:0000256" key="2">
    <source>
        <dbReference type="SAM" id="SignalP"/>
    </source>
</evidence>
<evidence type="ECO:0000313" key="3">
    <source>
        <dbReference type="EMBL" id="KAK7088331.1"/>
    </source>
</evidence>
<keyword evidence="2" id="KW-0732">Signal</keyword>
<feature type="chain" id="PRO_5042888611" evidence="2">
    <location>
        <begin position="21"/>
        <end position="215"/>
    </location>
</feature>
<protein>
    <submittedName>
        <fullName evidence="3">Uncharacterized protein</fullName>
    </submittedName>
</protein>
<name>A0AAN9AJX5_9CAEN</name>
<feature type="signal peptide" evidence="2">
    <location>
        <begin position="1"/>
        <end position="20"/>
    </location>
</feature>
<evidence type="ECO:0000256" key="1">
    <source>
        <dbReference type="SAM" id="MobiDB-lite"/>
    </source>
</evidence>